<dbReference type="EMBL" id="SUYD01000008">
    <property type="protein sequence ID" value="MBE6266341.1"/>
    <property type="molecule type" value="Genomic_DNA"/>
</dbReference>
<dbReference type="InterPro" id="IPR036388">
    <property type="entry name" value="WH-like_DNA-bd_sf"/>
</dbReference>
<proteinExistence type="inferred from homology"/>
<name>A0A928BT38_XYLRU</name>
<dbReference type="InterPro" id="IPR005650">
    <property type="entry name" value="BlaI_family"/>
</dbReference>
<keyword evidence="2" id="KW-0805">Transcription regulation</keyword>
<gene>
    <name evidence="5" type="ORF">E7102_07725</name>
</gene>
<dbReference type="Pfam" id="PF03965">
    <property type="entry name" value="Penicillinase_R"/>
    <property type="match status" value="1"/>
</dbReference>
<evidence type="ECO:0000256" key="4">
    <source>
        <dbReference type="ARBA" id="ARBA00023163"/>
    </source>
</evidence>
<reference evidence="5" key="1">
    <citation type="submission" date="2019-04" db="EMBL/GenBank/DDBJ databases">
        <title>Evolution of Biomass-Degrading Anaerobic Consortia Revealed by Metagenomics.</title>
        <authorList>
            <person name="Peng X."/>
        </authorList>
    </citation>
    <scope>NUCLEOTIDE SEQUENCE</scope>
    <source>
        <strain evidence="5">SIG141</strain>
    </source>
</reference>
<dbReference type="GO" id="GO:0045892">
    <property type="term" value="P:negative regulation of DNA-templated transcription"/>
    <property type="evidence" value="ECO:0007669"/>
    <property type="project" value="InterPro"/>
</dbReference>
<evidence type="ECO:0000256" key="2">
    <source>
        <dbReference type="ARBA" id="ARBA00023015"/>
    </source>
</evidence>
<evidence type="ECO:0000313" key="5">
    <source>
        <dbReference type="EMBL" id="MBE6266341.1"/>
    </source>
</evidence>
<comment type="caution">
    <text evidence="5">The sequence shown here is derived from an EMBL/GenBank/DDBJ whole genome shotgun (WGS) entry which is preliminary data.</text>
</comment>
<accession>A0A928BT38</accession>
<dbReference type="SUPFAM" id="SSF46785">
    <property type="entry name" value="Winged helix' DNA-binding domain"/>
    <property type="match status" value="1"/>
</dbReference>
<dbReference type="Gene3D" id="1.10.10.10">
    <property type="entry name" value="Winged helix-like DNA-binding domain superfamily/Winged helix DNA-binding domain"/>
    <property type="match status" value="1"/>
</dbReference>
<evidence type="ECO:0000313" key="6">
    <source>
        <dbReference type="Proteomes" id="UP000763088"/>
    </source>
</evidence>
<keyword evidence="3" id="KW-0238">DNA-binding</keyword>
<dbReference type="Gene3D" id="1.10.4040.10">
    <property type="entry name" value="Penicillinase repressor domain"/>
    <property type="match status" value="1"/>
</dbReference>
<dbReference type="AlphaFoldDB" id="A0A928BT38"/>
<evidence type="ECO:0000256" key="1">
    <source>
        <dbReference type="ARBA" id="ARBA00011046"/>
    </source>
</evidence>
<comment type="similarity">
    <text evidence="1">Belongs to the BlaI transcriptional regulatory family.</text>
</comment>
<dbReference type="Proteomes" id="UP000763088">
    <property type="component" value="Unassembled WGS sequence"/>
</dbReference>
<evidence type="ECO:0000256" key="3">
    <source>
        <dbReference type="ARBA" id="ARBA00023125"/>
    </source>
</evidence>
<organism evidence="5 6">
    <name type="scientific">Xylanibacter ruminicola</name>
    <name type="common">Prevotella ruminicola</name>
    <dbReference type="NCBI Taxonomy" id="839"/>
    <lineage>
        <taxon>Bacteria</taxon>
        <taxon>Pseudomonadati</taxon>
        <taxon>Bacteroidota</taxon>
        <taxon>Bacteroidia</taxon>
        <taxon>Bacteroidales</taxon>
        <taxon>Prevotellaceae</taxon>
        <taxon>Xylanibacter</taxon>
    </lineage>
</organism>
<dbReference type="GO" id="GO:0003677">
    <property type="term" value="F:DNA binding"/>
    <property type="evidence" value="ECO:0007669"/>
    <property type="project" value="UniProtKB-KW"/>
</dbReference>
<dbReference type="InterPro" id="IPR036390">
    <property type="entry name" value="WH_DNA-bd_sf"/>
</dbReference>
<protein>
    <submittedName>
        <fullName evidence="5">BlaI/MecI/CopY family transcriptional regulator</fullName>
    </submittedName>
</protein>
<keyword evidence="4" id="KW-0804">Transcription</keyword>
<sequence>MKKLTNKEREVMELFWQHGPLFVRELLEYYEEPRPHFNTLSTIVRRLELQGFLGHKQYGSTYQYQALITEQDYAQSNIFRLVESYVKDSYKGLVSAFLKEEKLSTDDLRELLSQVEELKSQEK</sequence>
<dbReference type="PIRSF" id="PIRSF019455">
    <property type="entry name" value="CopR_AtkY"/>
    <property type="match status" value="1"/>
</dbReference>